<dbReference type="InterPro" id="IPR018490">
    <property type="entry name" value="cNMP-bd_dom_sf"/>
</dbReference>
<dbReference type="InterPro" id="IPR036390">
    <property type="entry name" value="WH_DNA-bd_sf"/>
</dbReference>
<name>A0A8G2BDP7_9PROT</name>
<dbReference type="InterPro" id="IPR050397">
    <property type="entry name" value="Env_Response_Regulators"/>
</dbReference>
<dbReference type="Pfam" id="PF00027">
    <property type="entry name" value="cNMP_binding"/>
    <property type="match status" value="1"/>
</dbReference>
<dbReference type="EMBL" id="FNBW01000001">
    <property type="protein sequence ID" value="SDF05483.1"/>
    <property type="molecule type" value="Genomic_DNA"/>
</dbReference>
<dbReference type="OrthoDB" id="3182344at2"/>
<dbReference type="InterPro" id="IPR014710">
    <property type="entry name" value="RmlC-like_jellyroll"/>
</dbReference>
<dbReference type="SMART" id="SM00419">
    <property type="entry name" value="HTH_CRP"/>
    <property type="match status" value="1"/>
</dbReference>
<keyword evidence="3" id="KW-0804">Transcription</keyword>
<dbReference type="InterPro" id="IPR012318">
    <property type="entry name" value="HTH_CRP"/>
</dbReference>
<comment type="caution">
    <text evidence="6">The sequence shown here is derived from an EMBL/GenBank/DDBJ whole genome shotgun (WGS) entry which is preliminary data.</text>
</comment>
<keyword evidence="2" id="KW-0238">DNA-binding</keyword>
<accession>A0A8G2BDP7</accession>
<dbReference type="GO" id="GO:0003700">
    <property type="term" value="F:DNA-binding transcription factor activity"/>
    <property type="evidence" value="ECO:0007669"/>
    <property type="project" value="TreeGrafter"/>
</dbReference>
<evidence type="ECO:0000313" key="6">
    <source>
        <dbReference type="EMBL" id="SDF05483.1"/>
    </source>
</evidence>
<dbReference type="SMART" id="SM00100">
    <property type="entry name" value="cNMP"/>
    <property type="match status" value="1"/>
</dbReference>
<dbReference type="GO" id="GO:0005829">
    <property type="term" value="C:cytosol"/>
    <property type="evidence" value="ECO:0007669"/>
    <property type="project" value="TreeGrafter"/>
</dbReference>
<dbReference type="Gene3D" id="2.60.120.10">
    <property type="entry name" value="Jelly Rolls"/>
    <property type="match status" value="1"/>
</dbReference>
<dbReference type="SUPFAM" id="SSF51206">
    <property type="entry name" value="cAMP-binding domain-like"/>
    <property type="match status" value="1"/>
</dbReference>
<dbReference type="PANTHER" id="PTHR24567">
    <property type="entry name" value="CRP FAMILY TRANSCRIPTIONAL REGULATORY PROTEIN"/>
    <property type="match status" value="1"/>
</dbReference>
<evidence type="ECO:0000259" key="4">
    <source>
        <dbReference type="PROSITE" id="PS50042"/>
    </source>
</evidence>
<dbReference type="CDD" id="cd00038">
    <property type="entry name" value="CAP_ED"/>
    <property type="match status" value="1"/>
</dbReference>
<dbReference type="PROSITE" id="PS50042">
    <property type="entry name" value="CNMP_BINDING_3"/>
    <property type="match status" value="1"/>
</dbReference>
<keyword evidence="1" id="KW-0805">Transcription regulation</keyword>
<proteinExistence type="predicted"/>
<feature type="domain" description="Cyclic nucleotide-binding" evidence="4">
    <location>
        <begin position="39"/>
        <end position="159"/>
    </location>
</feature>
<reference evidence="6 7" key="1">
    <citation type="submission" date="2016-10" db="EMBL/GenBank/DDBJ databases">
        <authorList>
            <person name="Varghese N."/>
            <person name="Submissions S."/>
        </authorList>
    </citation>
    <scope>NUCLEOTIDE SEQUENCE [LARGE SCALE GENOMIC DNA]</scope>
    <source>
        <strain evidence="6 7">DSM 18839</strain>
    </source>
</reference>
<dbReference type="PROSITE" id="PS51063">
    <property type="entry name" value="HTH_CRP_2"/>
    <property type="match status" value="1"/>
</dbReference>
<evidence type="ECO:0000313" key="7">
    <source>
        <dbReference type="Proteomes" id="UP000198615"/>
    </source>
</evidence>
<dbReference type="Pfam" id="PF13545">
    <property type="entry name" value="HTH_Crp_2"/>
    <property type="match status" value="1"/>
</dbReference>
<dbReference type="PANTHER" id="PTHR24567:SF68">
    <property type="entry name" value="DNA-BINDING TRANSCRIPTIONAL DUAL REGULATOR CRP"/>
    <property type="match status" value="1"/>
</dbReference>
<keyword evidence="7" id="KW-1185">Reference proteome</keyword>
<dbReference type="InterPro" id="IPR000595">
    <property type="entry name" value="cNMP-bd_dom"/>
</dbReference>
<gene>
    <name evidence="6" type="ORF">SAMN05660686_00057</name>
</gene>
<protein>
    <submittedName>
        <fullName evidence="6">cAMP-binding domain of CRP or a regulatory subunit of cAMP-dependent protein kinases</fullName>
    </submittedName>
</protein>
<dbReference type="Proteomes" id="UP000198615">
    <property type="component" value="Unassembled WGS sequence"/>
</dbReference>
<evidence type="ECO:0000259" key="5">
    <source>
        <dbReference type="PROSITE" id="PS51063"/>
    </source>
</evidence>
<dbReference type="GO" id="GO:0003677">
    <property type="term" value="F:DNA binding"/>
    <property type="evidence" value="ECO:0007669"/>
    <property type="project" value="UniProtKB-KW"/>
</dbReference>
<dbReference type="Gene3D" id="1.10.10.10">
    <property type="entry name" value="Winged helix-like DNA-binding domain superfamily/Winged helix DNA-binding domain"/>
    <property type="match status" value="1"/>
</dbReference>
<dbReference type="AlphaFoldDB" id="A0A8G2BDP7"/>
<organism evidence="6 7">
    <name type="scientific">Thalassobaculum litoreum DSM 18839</name>
    <dbReference type="NCBI Taxonomy" id="1123362"/>
    <lineage>
        <taxon>Bacteria</taxon>
        <taxon>Pseudomonadati</taxon>
        <taxon>Pseudomonadota</taxon>
        <taxon>Alphaproteobacteria</taxon>
        <taxon>Rhodospirillales</taxon>
        <taxon>Thalassobaculaceae</taxon>
        <taxon>Thalassobaculum</taxon>
    </lineage>
</organism>
<evidence type="ECO:0000256" key="1">
    <source>
        <dbReference type="ARBA" id="ARBA00023015"/>
    </source>
</evidence>
<sequence>MHLGGLGFLGTAIWCYCRRNGELVGAMNARAVKLKKAYLFSDLDDVVLDRIADLCDWRRYQKGRQIVGEQDMTNVVYILTAGKVRAKRFSTSGKEVSYRDLDEGATFGEYSAIDARPRSATVVALTDCETAVLGQSEFLTLIQEHPAVAMRFIKELVQQVRSLSDRVFEFSTLAVNNRIHAELVRMAGDAPEEAGGVRRIKSPPTHLEIANRISTHREAVSRELAYLESEGLIKKSRQVLEILDIERLRAMITNI</sequence>
<dbReference type="InterPro" id="IPR036388">
    <property type="entry name" value="WH-like_DNA-bd_sf"/>
</dbReference>
<dbReference type="SUPFAM" id="SSF46785">
    <property type="entry name" value="Winged helix' DNA-binding domain"/>
    <property type="match status" value="1"/>
</dbReference>
<feature type="domain" description="HTH crp-type" evidence="5">
    <location>
        <begin position="173"/>
        <end position="246"/>
    </location>
</feature>
<evidence type="ECO:0000256" key="2">
    <source>
        <dbReference type="ARBA" id="ARBA00023125"/>
    </source>
</evidence>
<evidence type="ECO:0000256" key="3">
    <source>
        <dbReference type="ARBA" id="ARBA00023163"/>
    </source>
</evidence>